<dbReference type="Gene3D" id="1.20.120.730">
    <property type="entry name" value="Sec23/Sec24 helical domain"/>
    <property type="match status" value="1"/>
</dbReference>
<accession>A0AAW2Y2W4</accession>
<name>A0AAW2Y2W4_9LAMI</name>
<dbReference type="PANTHER" id="PTHR13803:SF17">
    <property type="entry name" value="PROTEIN TRANSPORT PROTEIN SEC24"/>
    <property type="match status" value="1"/>
</dbReference>
<feature type="domain" description="Sec23/Sec24 helical" evidence="1">
    <location>
        <begin position="122"/>
        <end position="226"/>
    </location>
</feature>
<reference evidence="2" key="2">
    <citation type="journal article" date="2024" name="Plant">
        <title>Genomic evolution and insights into agronomic trait innovations of Sesamum species.</title>
        <authorList>
            <person name="Miao H."/>
            <person name="Wang L."/>
            <person name="Qu L."/>
            <person name="Liu H."/>
            <person name="Sun Y."/>
            <person name="Le M."/>
            <person name="Wang Q."/>
            <person name="Wei S."/>
            <person name="Zheng Y."/>
            <person name="Lin W."/>
            <person name="Duan Y."/>
            <person name="Cao H."/>
            <person name="Xiong S."/>
            <person name="Wang X."/>
            <person name="Wei L."/>
            <person name="Li C."/>
            <person name="Ma Q."/>
            <person name="Ju M."/>
            <person name="Zhao R."/>
            <person name="Li G."/>
            <person name="Mu C."/>
            <person name="Tian Q."/>
            <person name="Mei H."/>
            <person name="Zhang T."/>
            <person name="Gao T."/>
            <person name="Zhang H."/>
        </authorList>
    </citation>
    <scope>NUCLEOTIDE SEQUENCE</scope>
    <source>
        <strain evidence="2">KEN1</strain>
    </source>
</reference>
<sequence>MLSRPYAFNCVLRLRKLGHLFGHFFPDPLYENVQHIICCDSFTTYAYDFDFVNDVGFSRHGRKHPILQIAFQYTVVVPSEALSVSGPSPKNSVKYSLKRRLRIRTLQFATAANINEIYDSVDPEVVLSILVHELILTSLEQEVWKSRMSLHEWLVSLTARCNEAFRIAEYKRRGLATAGVDVAFHQCPQLQVLPRLVFALLQNPLLRSHEEGVNPDYRIYLHCLFSDKQAFPHHSLNSAAITRMVARYSSLMLTTLIVFYSSTADPALPFPPPQDCLLRTAINKLKEERCTPKLIFIKGGWDDATAFEDYLIEDQAVKLSGHPTGMGFVSFLDEISHRVLEYMSRSTPPST</sequence>
<proteinExistence type="predicted"/>
<gene>
    <name evidence="2" type="ORF">Slati_0631800</name>
</gene>
<reference evidence="2" key="1">
    <citation type="submission" date="2020-06" db="EMBL/GenBank/DDBJ databases">
        <authorList>
            <person name="Li T."/>
            <person name="Hu X."/>
            <person name="Zhang T."/>
            <person name="Song X."/>
            <person name="Zhang H."/>
            <person name="Dai N."/>
            <person name="Sheng W."/>
            <person name="Hou X."/>
            <person name="Wei L."/>
        </authorList>
    </citation>
    <scope>NUCLEOTIDE SEQUENCE</scope>
    <source>
        <strain evidence="2">KEN1</strain>
        <tissue evidence="2">Leaf</tissue>
    </source>
</reference>
<dbReference type="Pfam" id="PF04815">
    <property type="entry name" value="Sec23_helical"/>
    <property type="match status" value="1"/>
</dbReference>
<dbReference type="GO" id="GO:0070971">
    <property type="term" value="C:endoplasmic reticulum exit site"/>
    <property type="evidence" value="ECO:0007669"/>
    <property type="project" value="TreeGrafter"/>
</dbReference>
<dbReference type="GO" id="GO:0030127">
    <property type="term" value="C:COPII vesicle coat"/>
    <property type="evidence" value="ECO:0007669"/>
    <property type="project" value="InterPro"/>
</dbReference>
<dbReference type="GO" id="GO:0000149">
    <property type="term" value="F:SNARE binding"/>
    <property type="evidence" value="ECO:0007669"/>
    <property type="project" value="TreeGrafter"/>
</dbReference>
<dbReference type="SUPFAM" id="SSF81995">
    <property type="entry name" value="beta-sandwich domain of Sec23/24"/>
    <property type="match status" value="1"/>
</dbReference>
<dbReference type="EMBL" id="JACGWN010000002">
    <property type="protein sequence ID" value="KAL0460046.1"/>
    <property type="molecule type" value="Genomic_DNA"/>
</dbReference>
<evidence type="ECO:0000259" key="1">
    <source>
        <dbReference type="Pfam" id="PF04815"/>
    </source>
</evidence>
<dbReference type="GO" id="GO:0006886">
    <property type="term" value="P:intracellular protein transport"/>
    <property type="evidence" value="ECO:0007669"/>
    <property type="project" value="InterPro"/>
</dbReference>
<dbReference type="GO" id="GO:0008270">
    <property type="term" value="F:zinc ion binding"/>
    <property type="evidence" value="ECO:0007669"/>
    <property type="project" value="TreeGrafter"/>
</dbReference>
<dbReference type="AlphaFoldDB" id="A0AAW2Y2W4"/>
<comment type="caution">
    <text evidence="2">The sequence shown here is derived from an EMBL/GenBank/DDBJ whole genome shotgun (WGS) entry which is preliminary data.</text>
</comment>
<evidence type="ECO:0000313" key="2">
    <source>
        <dbReference type="EMBL" id="KAL0460046.1"/>
    </source>
</evidence>
<dbReference type="PANTHER" id="PTHR13803">
    <property type="entry name" value="SEC24-RELATED PROTEIN"/>
    <property type="match status" value="1"/>
</dbReference>
<protein>
    <recommendedName>
        <fullName evidence="1">Sec23/Sec24 helical domain-containing protein</fullName>
    </recommendedName>
</protein>
<dbReference type="InterPro" id="IPR006900">
    <property type="entry name" value="Sec23/24_helical_dom"/>
</dbReference>
<dbReference type="SUPFAM" id="SSF81811">
    <property type="entry name" value="Helical domain of Sec23/24"/>
    <property type="match status" value="1"/>
</dbReference>
<organism evidence="2">
    <name type="scientific">Sesamum latifolium</name>
    <dbReference type="NCBI Taxonomy" id="2727402"/>
    <lineage>
        <taxon>Eukaryota</taxon>
        <taxon>Viridiplantae</taxon>
        <taxon>Streptophyta</taxon>
        <taxon>Embryophyta</taxon>
        <taxon>Tracheophyta</taxon>
        <taxon>Spermatophyta</taxon>
        <taxon>Magnoliopsida</taxon>
        <taxon>eudicotyledons</taxon>
        <taxon>Gunneridae</taxon>
        <taxon>Pentapetalae</taxon>
        <taxon>asterids</taxon>
        <taxon>lamiids</taxon>
        <taxon>Lamiales</taxon>
        <taxon>Pedaliaceae</taxon>
        <taxon>Sesamum</taxon>
    </lineage>
</organism>
<dbReference type="InterPro" id="IPR036175">
    <property type="entry name" value="Sec23/24_helical_dom_sf"/>
</dbReference>
<dbReference type="InterPro" id="IPR050550">
    <property type="entry name" value="SEC23_SEC24_subfamily"/>
</dbReference>
<dbReference type="GO" id="GO:0090110">
    <property type="term" value="P:COPII-coated vesicle cargo loading"/>
    <property type="evidence" value="ECO:0007669"/>
    <property type="project" value="TreeGrafter"/>
</dbReference>